<dbReference type="CDD" id="cd01004">
    <property type="entry name" value="PBP2_MidA_like"/>
    <property type="match status" value="1"/>
</dbReference>
<keyword evidence="8" id="KW-1185">Reference proteome</keyword>
<dbReference type="PROSITE" id="PS01039">
    <property type="entry name" value="SBP_BACTERIAL_3"/>
    <property type="match status" value="1"/>
</dbReference>
<comment type="caution">
    <text evidence="7">The sequence shown here is derived from an EMBL/GenBank/DDBJ whole genome shotgun (WGS) entry which is preliminary data.</text>
</comment>
<evidence type="ECO:0000256" key="2">
    <source>
        <dbReference type="ARBA" id="ARBA00010333"/>
    </source>
</evidence>
<evidence type="ECO:0000256" key="5">
    <source>
        <dbReference type="SAM" id="SignalP"/>
    </source>
</evidence>
<accession>A0ABW1C0P4</accession>
<evidence type="ECO:0000313" key="8">
    <source>
        <dbReference type="Proteomes" id="UP001596096"/>
    </source>
</evidence>
<reference evidence="8" key="1">
    <citation type="journal article" date="2019" name="Int. J. Syst. Evol. Microbiol.">
        <title>The Global Catalogue of Microorganisms (GCM) 10K type strain sequencing project: providing services to taxonomists for standard genome sequencing and annotation.</title>
        <authorList>
            <consortium name="The Broad Institute Genomics Platform"/>
            <consortium name="The Broad Institute Genome Sequencing Center for Infectious Disease"/>
            <person name="Wu L."/>
            <person name="Ma J."/>
        </authorList>
    </citation>
    <scope>NUCLEOTIDE SEQUENCE [LARGE SCALE GENOMIC DNA]</scope>
    <source>
        <strain evidence="8">CGMCC 4.7106</strain>
    </source>
</reference>
<dbReference type="PROSITE" id="PS51257">
    <property type="entry name" value="PROKAR_LIPOPROTEIN"/>
    <property type="match status" value="1"/>
</dbReference>
<organism evidence="7 8">
    <name type="scientific">Nonomuraea harbinensis</name>
    <dbReference type="NCBI Taxonomy" id="1286938"/>
    <lineage>
        <taxon>Bacteria</taxon>
        <taxon>Bacillati</taxon>
        <taxon>Actinomycetota</taxon>
        <taxon>Actinomycetes</taxon>
        <taxon>Streptosporangiales</taxon>
        <taxon>Streptosporangiaceae</taxon>
        <taxon>Nonomuraea</taxon>
    </lineage>
</organism>
<keyword evidence="3 5" id="KW-0732">Signal</keyword>
<dbReference type="EMBL" id="JBHSNW010000017">
    <property type="protein sequence ID" value="MFC5819139.1"/>
    <property type="molecule type" value="Genomic_DNA"/>
</dbReference>
<evidence type="ECO:0000256" key="3">
    <source>
        <dbReference type="ARBA" id="ARBA00022729"/>
    </source>
</evidence>
<dbReference type="InterPro" id="IPR001638">
    <property type="entry name" value="Solute-binding_3/MltF_N"/>
</dbReference>
<feature type="chain" id="PRO_5046753432" evidence="5">
    <location>
        <begin position="23"/>
        <end position="301"/>
    </location>
</feature>
<dbReference type="PANTHER" id="PTHR35936:SF17">
    <property type="entry name" value="ARGININE-BINDING EXTRACELLULAR PROTEIN ARTP"/>
    <property type="match status" value="1"/>
</dbReference>
<gene>
    <name evidence="7" type="ORF">ACFPUY_28920</name>
</gene>
<dbReference type="Proteomes" id="UP001596096">
    <property type="component" value="Unassembled WGS sequence"/>
</dbReference>
<feature type="domain" description="Solute-binding protein family 3/N-terminal" evidence="6">
    <location>
        <begin position="67"/>
        <end position="288"/>
    </location>
</feature>
<dbReference type="InterPro" id="IPR018313">
    <property type="entry name" value="SBP_3_CS"/>
</dbReference>
<evidence type="ECO:0000259" key="6">
    <source>
        <dbReference type="SMART" id="SM00062"/>
    </source>
</evidence>
<evidence type="ECO:0000256" key="4">
    <source>
        <dbReference type="RuleBase" id="RU003744"/>
    </source>
</evidence>
<comment type="subcellular location">
    <subcellularLocation>
        <location evidence="1">Cell envelope</location>
    </subcellularLocation>
</comment>
<dbReference type="Pfam" id="PF00497">
    <property type="entry name" value="SBP_bac_3"/>
    <property type="match status" value="1"/>
</dbReference>
<evidence type="ECO:0000256" key="1">
    <source>
        <dbReference type="ARBA" id="ARBA00004196"/>
    </source>
</evidence>
<comment type="similarity">
    <text evidence="2 4">Belongs to the bacterial solute-binding protein 3 family.</text>
</comment>
<protein>
    <submittedName>
        <fullName evidence="7">ABC transporter substrate-binding protein</fullName>
    </submittedName>
</protein>
<name>A0ABW1C0P4_9ACTN</name>
<feature type="signal peptide" evidence="5">
    <location>
        <begin position="1"/>
        <end position="22"/>
    </location>
</feature>
<sequence length="301" mass="31580">MNRTMRLLGLALSVTLALTACGSGSGDAAGGGETTTKPAGTWASADPALAEELKAAGFTGEIKGATDLTIGMPWAVEENGKPTGLDIDLAEALGDVLGTRIDLQNTSFDSLIPGLAAGRYDVTISAMLDNKKRQEQVDFVDFIIDSSGFVVPADSDIDDLTLETSCGRTIGVVRGSAEEMYLSEQSTKCEQEGKPAVKLQVFQQLQQGMLAVTSGRIEALCGDSLQNSYLQAQPDSKIKPVGEPINEAPVGMALPKGSKLVPVLQKALQKLVDDGAYVKILEKYGVAEGALTKITVNDARS</sequence>
<evidence type="ECO:0000313" key="7">
    <source>
        <dbReference type="EMBL" id="MFC5819139.1"/>
    </source>
</evidence>
<dbReference type="SMART" id="SM00062">
    <property type="entry name" value="PBPb"/>
    <property type="match status" value="1"/>
</dbReference>
<dbReference type="RefSeq" id="WP_219546249.1">
    <property type="nucleotide sequence ID" value="NZ_JAHKRN010000022.1"/>
</dbReference>
<proteinExistence type="inferred from homology"/>
<dbReference type="PANTHER" id="PTHR35936">
    <property type="entry name" value="MEMBRANE-BOUND LYTIC MUREIN TRANSGLYCOSYLASE F"/>
    <property type="match status" value="1"/>
</dbReference>